<evidence type="ECO:0000256" key="1">
    <source>
        <dbReference type="ARBA" id="ARBA00009865"/>
    </source>
</evidence>
<evidence type="ECO:0000256" key="3">
    <source>
        <dbReference type="ARBA" id="ARBA00022801"/>
    </source>
</evidence>
<dbReference type="SUPFAM" id="SSF75005">
    <property type="entry name" value="Arabinanase/levansucrase/invertase"/>
    <property type="match status" value="1"/>
</dbReference>
<protein>
    <submittedName>
        <fullName evidence="6">Family 43 glycosylhydrolase</fullName>
    </submittedName>
</protein>
<dbReference type="InterPro" id="IPR023296">
    <property type="entry name" value="Glyco_hydro_beta-prop_sf"/>
</dbReference>
<comment type="similarity">
    <text evidence="1">Belongs to the glycosyl hydrolase 43 family.</text>
</comment>
<dbReference type="PANTHER" id="PTHR43772:SF2">
    <property type="entry name" value="PUTATIVE (AFU_ORTHOLOGUE AFUA_2G04480)-RELATED"/>
    <property type="match status" value="1"/>
</dbReference>
<organism evidence="6 7">
    <name type="scientific">Blautia parvula</name>
    <dbReference type="NCBI Taxonomy" id="2877527"/>
    <lineage>
        <taxon>Bacteria</taxon>
        <taxon>Bacillati</taxon>
        <taxon>Bacillota</taxon>
        <taxon>Clostridia</taxon>
        <taxon>Lachnospirales</taxon>
        <taxon>Lachnospiraceae</taxon>
        <taxon>Blautia</taxon>
    </lineage>
</organism>
<dbReference type="InterPro" id="IPR006710">
    <property type="entry name" value="Glyco_hydro_43"/>
</dbReference>
<dbReference type="PANTHER" id="PTHR43772">
    <property type="entry name" value="ENDO-1,4-BETA-XYLANASE"/>
    <property type="match status" value="1"/>
</dbReference>
<evidence type="ECO:0000256" key="2">
    <source>
        <dbReference type="ARBA" id="ARBA00022651"/>
    </source>
</evidence>
<dbReference type="EMBL" id="BAABZQ010000001">
    <property type="protein sequence ID" value="GAA6498692.1"/>
    <property type="molecule type" value="Genomic_DNA"/>
</dbReference>
<dbReference type="InterPro" id="IPR052176">
    <property type="entry name" value="Glycosyl_Hydrlase_43_Enz"/>
</dbReference>
<dbReference type="Gene3D" id="2.115.10.20">
    <property type="entry name" value="Glycosyl hydrolase domain, family 43"/>
    <property type="match status" value="1"/>
</dbReference>
<keyword evidence="4" id="KW-0119">Carbohydrate metabolism</keyword>
<comment type="caution">
    <text evidence="6">The sequence shown here is derived from an EMBL/GenBank/DDBJ whole genome shotgun (WGS) entry which is preliminary data.</text>
</comment>
<reference evidence="6 7" key="1">
    <citation type="submission" date="2024-04" db="EMBL/GenBank/DDBJ databases">
        <title>Defined microbial consortia suppress multidrug-resistant proinflammatory Enterobacteriaceae via ecological control.</title>
        <authorList>
            <person name="Furuichi M."/>
            <person name="Kawaguchi T."/>
            <person name="Pust M."/>
            <person name="Yasuma K."/>
            <person name="Plichta D."/>
            <person name="Hasegawa N."/>
            <person name="Ohya T."/>
            <person name="Bhattarai S."/>
            <person name="Sasajima S."/>
            <person name="Aoto Y."/>
            <person name="Tuganbaev T."/>
            <person name="Yaginuma M."/>
            <person name="Ueda M."/>
            <person name="Okahashi N."/>
            <person name="Amafuji K."/>
            <person name="Kiridooshi Y."/>
            <person name="Sugita K."/>
            <person name="Strazar M."/>
            <person name="Skelly A."/>
            <person name="Suda W."/>
            <person name="Hattori M."/>
            <person name="Nakamoto N."/>
            <person name="Caballero S."/>
            <person name="Norman J."/>
            <person name="Olle B."/>
            <person name="Tanoue T."/>
            <person name="Arita M."/>
            <person name="Bucci V."/>
            <person name="Atarashi K."/>
            <person name="Xavier R."/>
            <person name="Honda K."/>
        </authorList>
    </citation>
    <scope>NUCLEOTIDE SEQUENCE [LARGE SCALE GENOMIC DNA]</scope>
    <source>
        <strain evidence="7">k34-0107-D12</strain>
    </source>
</reference>
<dbReference type="Proteomes" id="UP001600941">
    <property type="component" value="Unassembled WGS sequence"/>
</dbReference>
<accession>A0ABQ0BQ82</accession>
<evidence type="ECO:0000256" key="5">
    <source>
        <dbReference type="ARBA" id="ARBA00023295"/>
    </source>
</evidence>
<keyword evidence="2" id="KW-0624">Polysaccharide degradation</keyword>
<gene>
    <name evidence="6" type="ORF">K340107D12_15080</name>
</gene>
<keyword evidence="2" id="KW-0858">Xylan degradation</keyword>
<keyword evidence="5" id="KW-0326">Glycosidase</keyword>
<evidence type="ECO:0000256" key="4">
    <source>
        <dbReference type="ARBA" id="ARBA00023277"/>
    </source>
</evidence>
<dbReference type="RefSeq" id="WP_118593761.1">
    <property type="nucleotide sequence ID" value="NZ_AP031413.1"/>
</dbReference>
<evidence type="ECO:0000313" key="6">
    <source>
        <dbReference type="EMBL" id="GAA6498692.1"/>
    </source>
</evidence>
<evidence type="ECO:0000313" key="7">
    <source>
        <dbReference type="Proteomes" id="UP001600941"/>
    </source>
</evidence>
<dbReference type="InterPro" id="IPR008979">
    <property type="entry name" value="Galactose-bd-like_sf"/>
</dbReference>
<dbReference type="Pfam" id="PF04616">
    <property type="entry name" value="Glyco_hydro_43"/>
    <property type="match status" value="1"/>
</dbReference>
<proteinExistence type="inferred from homology"/>
<dbReference type="Gene3D" id="2.60.120.260">
    <property type="entry name" value="Galactose-binding domain-like"/>
    <property type="match status" value="1"/>
</dbReference>
<dbReference type="CDD" id="cd08982">
    <property type="entry name" value="GH43-like"/>
    <property type="match status" value="1"/>
</dbReference>
<name>A0ABQ0BQ82_9FIRM</name>
<keyword evidence="3" id="KW-0378">Hydrolase</keyword>
<keyword evidence="7" id="KW-1185">Reference proteome</keyword>
<dbReference type="SUPFAM" id="SSF49785">
    <property type="entry name" value="Galactose-binding domain-like"/>
    <property type="match status" value="1"/>
</dbReference>
<sequence length="607" mass="69488">MKHYCNPMNLEYRYQFFRRPNQSGKNDLYKVYREAADPTLIAFKGLYYLFPSMTAGFFTSEDLHDWNYYRLGNEIPVYDYAPDVRVMGDYMYFSASRNGENGSFYRTKDPRTEAFERIPATFPFWDPNLFIDDDGRVYFYWGCSNMEPIYGVELDSKTMQPVTEKQVMIRSHEDVRGYERFGEEHVAPHTDADIEEQVENMISMMKDQAKEEGAELPLPEEQVKAQLRGYFSNRPYIEGAWMTKHEGRYYLQYAIPGTEYNVYGDGTYIGDSPLGPFKPANNNPYSYKPGGFITGAGHGSTLEDRKGKYWHISSMRISHNENFERRLGLWKAGFDEDGELFCDQRFGDWPIAMDAPAFAKPDWMLLSYGKKVRVSSGDGAQNVTDENIQTIWKAAAAAPGEWAEIDLGEVYDVSAVQINFADDGILRELPKGQEPKVLPYEERWLDLEKQVTCWVMEGSTNGSDYEVLEDKSQARSDLPHDFLEWEIPKRVRFIKVTVMKVPYGANPCISGIRIFGKGNGTMPAMAREVSFVPESEMDLKVTWEAEEGVHANLLWGYAPDKMYHSRTIMGATEGRIGALVAGQPVYIRVDTFNENGITEGKIIKVRG</sequence>